<dbReference type="AlphaFoldDB" id="A0A9D7HLW5"/>
<dbReference type="InterPro" id="IPR010982">
    <property type="entry name" value="Lambda_DNA-bd_dom_sf"/>
</dbReference>
<dbReference type="GO" id="GO:0003677">
    <property type="term" value="F:DNA binding"/>
    <property type="evidence" value="ECO:0007669"/>
    <property type="project" value="InterPro"/>
</dbReference>
<dbReference type="InterPro" id="IPR010359">
    <property type="entry name" value="IrrE_HExxH"/>
</dbReference>
<evidence type="ECO:0000259" key="2">
    <source>
        <dbReference type="Pfam" id="PF06114"/>
    </source>
</evidence>
<comment type="caution">
    <text evidence="3">The sequence shown here is derived from an EMBL/GenBank/DDBJ whole genome shotgun (WGS) entry which is preliminary data.</text>
</comment>
<dbReference type="Gene3D" id="1.10.10.2910">
    <property type="match status" value="1"/>
</dbReference>
<dbReference type="PANTHER" id="PTHR43236">
    <property type="entry name" value="ANTITOXIN HIGA1"/>
    <property type="match status" value="1"/>
</dbReference>
<dbReference type="InterPro" id="IPR001387">
    <property type="entry name" value="Cro/C1-type_HTH"/>
</dbReference>
<evidence type="ECO:0000313" key="4">
    <source>
        <dbReference type="Proteomes" id="UP000807785"/>
    </source>
</evidence>
<proteinExistence type="inferred from homology"/>
<dbReference type="EMBL" id="JADJEV010000003">
    <property type="protein sequence ID" value="MBK6973464.1"/>
    <property type="molecule type" value="Genomic_DNA"/>
</dbReference>
<dbReference type="Proteomes" id="UP000807785">
    <property type="component" value="Unassembled WGS sequence"/>
</dbReference>
<dbReference type="Pfam" id="PF06114">
    <property type="entry name" value="Peptidase_M78"/>
    <property type="match status" value="1"/>
</dbReference>
<protein>
    <submittedName>
        <fullName evidence="3">ImmA/IrrE family metallo-endopeptidase</fullName>
    </submittedName>
</protein>
<reference evidence="3" key="1">
    <citation type="submission" date="2020-10" db="EMBL/GenBank/DDBJ databases">
        <title>Connecting structure to function with the recovery of over 1000 high-quality activated sludge metagenome-assembled genomes encoding full-length rRNA genes using long-read sequencing.</title>
        <authorList>
            <person name="Singleton C.M."/>
            <person name="Petriglieri F."/>
            <person name="Kristensen J.M."/>
            <person name="Kirkegaard R.H."/>
            <person name="Michaelsen T.Y."/>
            <person name="Andersen M.H."/>
            <person name="Karst S.M."/>
            <person name="Dueholm M.S."/>
            <person name="Nielsen P.H."/>
            <person name="Albertsen M."/>
        </authorList>
    </citation>
    <scope>NUCLEOTIDE SEQUENCE</scope>
    <source>
        <strain evidence="3">Bjer_18-Q3-R1-45_BAT3C.347</strain>
    </source>
</reference>
<name>A0A9D7HLW5_9PROT</name>
<gene>
    <name evidence="3" type="ORF">IPH26_11150</name>
</gene>
<dbReference type="Gene3D" id="1.10.260.40">
    <property type="entry name" value="lambda repressor-like DNA-binding domains"/>
    <property type="match status" value="1"/>
</dbReference>
<accession>A0A9D7HLW5</accession>
<dbReference type="InterPro" id="IPR052345">
    <property type="entry name" value="Rad_response_metalloprotease"/>
</dbReference>
<evidence type="ECO:0000313" key="3">
    <source>
        <dbReference type="EMBL" id="MBK6973464.1"/>
    </source>
</evidence>
<dbReference type="CDD" id="cd00093">
    <property type="entry name" value="HTH_XRE"/>
    <property type="match status" value="1"/>
</dbReference>
<comment type="similarity">
    <text evidence="1">Belongs to the short-chain fatty acyl-CoA assimilation regulator (ScfR) family.</text>
</comment>
<dbReference type="PANTHER" id="PTHR43236:SF2">
    <property type="entry name" value="BLL0069 PROTEIN"/>
    <property type="match status" value="1"/>
</dbReference>
<organism evidence="3 4">
    <name type="scientific">Candidatus Methylophosphatis roskildensis</name>
    <dbReference type="NCBI Taxonomy" id="2899263"/>
    <lineage>
        <taxon>Bacteria</taxon>
        <taxon>Pseudomonadati</taxon>
        <taxon>Pseudomonadota</taxon>
        <taxon>Betaproteobacteria</taxon>
        <taxon>Nitrosomonadales</taxon>
        <taxon>Sterolibacteriaceae</taxon>
        <taxon>Candidatus Methylophosphatis</taxon>
    </lineage>
</organism>
<evidence type="ECO:0000256" key="1">
    <source>
        <dbReference type="ARBA" id="ARBA00007227"/>
    </source>
</evidence>
<sequence length="390" mass="44660">MRHDPVTGIQPEIFRWARKSVGLTVSDVAEMLKRQPEEIEAWEAGSDAPTYPQLEKLAYQIYKRPLAVFFLPSPPEETLPQREFRTLPDADMQTLLRDTYLHIRRAHAYQLALRDLFDGHNPAERRIWKTVSLSPKKDIVAQAEAIREHLGITLERQIGWKTDEQALKEWRRAIEGCGVFVFKAAFKQKDISGFCLMDEYLPIIYLNNSTTKTRQVFSLLHELAHLLFSMNGLSKFDPSYIEQLASREKEIERFCNAIAAEVLIPERDFSDQAKQFPANAEKASEAQFADLASRYGVSREAVLRCLLDNGRVGKTFYESRAKFWAAQKKPGGGGNWYLNQGAYISDRFAKEVVSRRYRQQISLEQAADFLGIKPKSYAGFEERVLQGAEG</sequence>
<feature type="domain" description="IrrE N-terminal-like" evidence="2">
    <location>
        <begin position="177"/>
        <end position="304"/>
    </location>
</feature>
<dbReference type="SUPFAM" id="SSF47413">
    <property type="entry name" value="lambda repressor-like DNA-binding domains"/>
    <property type="match status" value="1"/>
</dbReference>